<reference evidence="2 3" key="1">
    <citation type="submission" date="2007-05" db="EMBL/GenBank/DDBJ databases">
        <title>Complete sequence of chromosome of Acidiphilium cryptum JF-5.</title>
        <authorList>
            <consortium name="US DOE Joint Genome Institute"/>
            <person name="Copeland A."/>
            <person name="Lucas S."/>
            <person name="Lapidus A."/>
            <person name="Barry K."/>
            <person name="Detter J.C."/>
            <person name="Glavina del Rio T."/>
            <person name="Hammon N."/>
            <person name="Israni S."/>
            <person name="Dalin E."/>
            <person name="Tice H."/>
            <person name="Pitluck S."/>
            <person name="Sims D."/>
            <person name="Brettin T."/>
            <person name="Bruce D."/>
            <person name="Han C."/>
            <person name="Schmutz J."/>
            <person name="Larimer F."/>
            <person name="Land M."/>
            <person name="Hauser L."/>
            <person name="Kyrpides N."/>
            <person name="Kim E."/>
            <person name="Magnuson T."/>
            <person name="Richardson P."/>
        </authorList>
    </citation>
    <scope>NUCLEOTIDE SEQUENCE [LARGE SCALE GENOMIC DNA]</scope>
    <source>
        <strain evidence="2 3">JF-5</strain>
    </source>
</reference>
<accession>A5FWW3</accession>
<dbReference type="Proteomes" id="UP000000245">
    <property type="component" value="Chromosome"/>
</dbReference>
<dbReference type="AlphaFoldDB" id="A5FWW3"/>
<sequence>MACSGHASTLSVIKRMDTASQNDDRKRPYLPPRRAVNFCSAGFAGTLLMAPLVLVLDVLYFLFGDNGLNVFMPDGLPVGPVILSIAFAIFGVTYVRKVYVYGTVKWIRRFRRVATLSSLFVWLLLLWNVWQLVRAPNQDVFASYLIFVGMLGVALGLSGLMLWTINRYRWYDPNSTPDEWELPEAIAQQNKPGG</sequence>
<keyword evidence="1" id="KW-0472">Membrane</keyword>
<dbReference type="HOGENOM" id="CLU_1529358_0_0_5"/>
<feature type="transmembrane region" description="Helical" evidence="1">
    <location>
        <begin position="35"/>
        <end position="63"/>
    </location>
</feature>
<evidence type="ECO:0000313" key="3">
    <source>
        <dbReference type="Proteomes" id="UP000000245"/>
    </source>
</evidence>
<dbReference type="KEGG" id="acr:Acry_0876"/>
<name>A5FWW3_ACICJ</name>
<dbReference type="EMBL" id="CP000697">
    <property type="protein sequence ID" value="ABQ30095.1"/>
    <property type="molecule type" value="Genomic_DNA"/>
</dbReference>
<protein>
    <recommendedName>
        <fullName evidence="4">Transmembrane protein</fullName>
    </recommendedName>
</protein>
<keyword evidence="3" id="KW-1185">Reference proteome</keyword>
<evidence type="ECO:0008006" key="4">
    <source>
        <dbReference type="Google" id="ProtNLM"/>
    </source>
</evidence>
<keyword evidence="1" id="KW-0812">Transmembrane</keyword>
<gene>
    <name evidence="2" type="ordered locus">Acry_0876</name>
</gene>
<evidence type="ECO:0000256" key="1">
    <source>
        <dbReference type="SAM" id="Phobius"/>
    </source>
</evidence>
<organism evidence="2 3">
    <name type="scientific">Acidiphilium cryptum (strain JF-5)</name>
    <dbReference type="NCBI Taxonomy" id="349163"/>
    <lineage>
        <taxon>Bacteria</taxon>
        <taxon>Pseudomonadati</taxon>
        <taxon>Pseudomonadota</taxon>
        <taxon>Alphaproteobacteria</taxon>
        <taxon>Acetobacterales</taxon>
        <taxon>Acidocellaceae</taxon>
        <taxon>Acidiphilium</taxon>
    </lineage>
</organism>
<evidence type="ECO:0000313" key="2">
    <source>
        <dbReference type="EMBL" id="ABQ30095.1"/>
    </source>
</evidence>
<feature type="transmembrane region" description="Helical" evidence="1">
    <location>
        <begin position="75"/>
        <end position="92"/>
    </location>
</feature>
<feature type="transmembrane region" description="Helical" evidence="1">
    <location>
        <begin position="113"/>
        <end position="130"/>
    </location>
</feature>
<proteinExistence type="predicted"/>
<keyword evidence="1" id="KW-1133">Transmembrane helix</keyword>
<feature type="transmembrane region" description="Helical" evidence="1">
    <location>
        <begin position="142"/>
        <end position="165"/>
    </location>
</feature>